<dbReference type="SUPFAM" id="SSF55608">
    <property type="entry name" value="Homing endonucleases"/>
    <property type="match status" value="1"/>
</dbReference>
<evidence type="ECO:0000313" key="2">
    <source>
        <dbReference type="EMBL" id="CBX89987.1"/>
    </source>
</evidence>
<dbReference type="GO" id="GO:0004519">
    <property type="term" value="F:endonuclease activity"/>
    <property type="evidence" value="ECO:0007669"/>
    <property type="project" value="InterPro"/>
</dbReference>
<evidence type="ECO:0000259" key="1">
    <source>
        <dbReference type="Pfam" id="PF00961"/>
    </source>
</evidence>
<evidence type="ECO:0000313" key="3">
    <source>
        <dbReference type="Proteomes" id="UP000002668"/>
    </source>
</evidence>
<proteinExistence type="predicted"/>
<name>E4ZQ77_LEPMJ</name>
<organism evidence="3">
    <name type="scientific">Leptosphaeria maculans (strain JN3 / isolate v23.1.3 / race Av1-4-5-6-7-8)</name>
    <name type="common">Blackleg fungus</name>
    <name type="synonym">Phoma lingam</name>
    <dbReference type="NCBI Taxonomy" id="985895"/>
    <lineage>
        <taxon>Eukaryota</taxon>
        <taxon>Fungi</taxon>
        <taxon>Dikarya</taxon>
        <taxon>Ascomycota</taxon>
        <taxon>Pezizomycotina</taxon>
        <taxon>Dothideomycetes</taxon>
        <taxon>Pleosporomycetidae</taxon>
        <taxon>Pleosporales</taxon>
        <taxon>Pleosporineae</taxon>
        <taxon>Leptosphaeriaceae</taxon>
        <taxon>Plenodomus</taxon>
        <taxon>Plenodomus lingam/Leptosphaeria maculans species complex</taxon>
    </lineage>
</organism>
<feature type="domain" description="Homing endonuclease LAGLIDADG" evidence="1">
    <location>
        <begin position="5"/>
        <end position="72"/>
    </location>
</feature>
<dbReference type="PANTHER" id="PTHR36181">
    <property type="entry name" value="INTRON-ENCODED ENDONUCLEASE AI3-RELATED"/>
    <property type="match status" value="1"/>
</dbReference>
<dbReference type="GO" id="GO:0005739">
    <property type="term" value="C:mitochondrion"/>
    <property type="evidence" value="ECO:0007669"/>
    <property type="project" value="UniProtKB-ARBA"/>
</dbReference>
<dbReference type="AlphaFoldDB" id="E4ZQ77"/>
<sequence length="129" mass="14412">MQQGLHTKDLNLLCLLQQYLGGIGSIHLASNRDVVNYSIDSTKDLNKLITHLEEYPLLTQKASDFLLFKKAVKLVNDKAHLTVEGLKKIVNIKASMNLGLSDILKSEFAGYIPVDRPVINYANINLNPH</sequence>
<dbReference type="Pfam" id="PF00961">
    <property type="entry name" value="LAGLIDADG_1"/>
    <property type="match status" value="1"/>
</dbReference>
<protein>
    <recommendedName>
        <fullName evidence="1">Homing endonuclease LAGLIDADG domain-containing protein</fullName>
    </recommendedName>
</protein>
<dbReference type="InterPro" id="IPR004860">
    <property type="entry name" value="LAGLIDADG_dom"/>
</dbReference>
<dbReference type="OrthoDB" id="3665149at2759"/>
<reference evidence="3" key="1">
    <citation type="journal article" date="2011" name="Nat. Commun.">
        <title>Effector diversification within compartments of the Leptosphaeria maculans genome affected by Repeat-Induced Point mutations.</title>
        <authorList>
            <person name="Rouxel T."/>
            <person name="Grandaubert J."/>
            <person name="Hane J.K."/>
            <person name="Hoede C."/>
            <person name="van de Wouw A.P."/>
            <person name="Couloux A."/>
            <person name="Dominguez V."/>
            <person name="Anthouard V."/>
            <person name="Bally P."/>
            <person name="Bourras S."/>
            <person name="Cozijnsen A.J."/>
            <person name="Ciuffetti L.M."/>
            <person name="Degrave A."/>
            <person name="Dilmaghani A."/>
            <person name="Duret L."/>
            <person name="Fudal I."/>
            <person name="Goodwin S.B."/>
            <person name="Gout L."/>
            <person name="Glaser N."/>
            <person name="Linglin J."/>
            <person name="Kema G.H.J."/>
            <person name="Lapalu N."/>
            <person name="Lawrence C.B."/>
            <person name="May K."/>
            <person name="Meyer M."/>
            <person name="Ollivier B."/>
            <person name="Poulain J."/>
            <person name="Schoch C.L."/>
            <person name="Simon A."/>
            <person name="Spatafora J.W."/>
            <person name="Stachowiak A."/>
            <person name="Turgeon B.G."/>
            <person name="Tyler B.M."/>
            <person name="Vincent D."/>
            <person name="Weissenbach J."/>
            <person name="Amselem J."/>
            <person name="Quesneville H."/>
            <person name="Oliver R.P."/>
            <person name="Wincker P."/>
            <person name="Balesdent M.-H."/>
            <person name="Howlett B.J."/>
        </authorList>
    </citation>
    <scope>NUCLEOTIDE SEQUENCE [LARGE SCALE GENOMIC DNA]</scope>
    <source>
        <strain evidence="3">JN3 / isolate v23.1.3 / race Av1-4-5-6-7-8</strain>
    </source>
</reference>
<gene>
    <name evidence="2" type="ORF">LEMA_P124050.1</name>
</gene>
<dbReference type="InterPro" id="IPR027434">
    <property type="entry name" value="Homing_endonucl"/>
</dbReference>
<dbReference type="EMBL" id="FP929115">
    <property type="protein sequence ID" value="CBX89987.1"/>
    <property type="molecule type" value="Genomic_DNA"/>
</dbReference>
<dbReference type="HOGENOM" id="CLU_126084_2_0_1"/>
<dbReference type="InterPro" id="IPR051289">
    <property type="entry name" value="LAGLIDADG_Endonuclease"/>
</dbReference>
<accession>E4ZQ77</accession>
<dbReference type="Proteomes" id="UP000002668">
    <property type="component" value="Genome"/>
</dbReference>
<dbReference type="Gene3D" id="3.10.28.10">
    <property type="entry name" value="Homing endonucleases"/>
    <property type="match status" value="1"/>
</dbReference>
<keyword evidence="3" id="KW-1185">Reference proteome</keyword>
<dbReference type="STRING" id="985895.E4ZQ77"/>
<dbReference type="InParanoid" id="E4ZQ77"/>
<dbReference type="VEuPathDB" id="FungiDB:LEMA_P124050.1"/>
<dbReference type="PANTHER" id="PTHR36181:SF4">
    <property type="entry name" value="LAGLIDADG ENDONUCLEASE"/>
    <property type="match status" value="1"/>
</dbReference>